<dbReference type="InterPro" id="IPR006480">
    <property type="entry name" value="Phage_holin_4_1"/>
</dbReference>
<dbReference type="AlphaFoldDB" id="A0ABD7CI90"/>
<protein>
    <submittedName>
        <fullName evidence="6">Phage holin family protein</fullName>
    </submittedName>
</protein>
<dbReference type="Proteomes" id="UP000663464">
    <property type="component" value="Chromosome"/>
</dbReference>
<dbReference type="NCBIfam" id="TIGR01593">
    <property type="entry name" value="holin_tox_secr"/>
    <property type="match status" value="1"/>
</dbReference>
<name>A0ABD7CI90_CLOBO</name>
<feature type="transmembrane region" description="Helical" evidence="5">
    <location>
        <begin position="7"/>
        <end position="25"/>
    </location>
</feature>
<evidence type="ECO:0000256" key="3">
    <source>
        <dbReference type="ARBA" id="ARBA00022989"/>
    </source>
</evidence>
<evidence type="ECO:0000313" key="7">
    <source>
        <dbReference type="Proteomes" id="UP000663464"/>
    </source>
</evidence>
<evidence type="ECO:0000256" key="2">
    <source>
        <dbReference type="ARBA" id="ARBA00022692"/>
    </source>
</evidence>
<feature type="transmembrane region" description="Helical" evidence="5">
    <location>
        <begin position="31"/>
        <end position="50"/>
    </location>
</feature>
<dbReference type="Pfam" id="PF05105">
    <property type="entry name" value="Phage_holin_4_1"/>
    <property type="match status" value="1"/>
</dbReference>
<organism evidence="6 7">
    <name type="scientific">Clostridium botulinum</name>
    <dbReference type="NCBI Taxonomy" id="1491"/>
    <lineage>
        <taxon>Bacteria</taxon>
        <taxon>Bacillati</taxon>
        <taxon>Bacillota</taxon>
        <taxon>Clostridia</taxon>
        <taxon>Eubacteriales</taxon>
        <taxon>Clostridiaceae</taxon>
        <taxon>Clostridium</taxon>
    </lineage>
</organism>
<keyword evidence="2 5" id="KW-0812">Transmembrane</keyword>
<keyword evidence="3 5" id="KW-1133">Transmembrane helix</keyword>
<keyword evidence="4 5" id="KW-0472">Membrane</keyword>
<dbReference type="RefSeq" id="WP_047403970.1">
    <property type="nucleotide sequence ID" value="NZ_CP069280.1"/>
</dbReference>
<evidence type="ECO:0000256" key="1">
    <source>
        <dbReference type="ARBA" id="ARBA00004141"/>
    </source>
</evidence>
<reference evidence="6 7" key="1">
    <citation type="journal article" date="2014" name="J. Infect. Dis.">
        <title>Molecular characterization of a novel botulinum neurotoxin type H gene.</title>
        <authorList>
            <person name="Dover N."/>
            <person name="Barash J.R."/>
            <person name="Hill K.K."/>
            <person name="Xie G."/>
            <person name="Arnon S.S."/>
        </authorList>
    </citation>
    <scope>NUCLEOTIDE SEQUENCE [LARGE SCALE GENOMIC DNA]</scope>
    <source>
        <strain evidence="6 7">IBCA10-7060</strain>
    </source>
</reference>
<dbReference type="EMBL" id="CP069280">
    <property type="protein sequence ID" value="QRI52835.1"/>
    <property type="molecule type" value="Genomic_DNA"/>
</dbReference>
<evidence type="ECO:0000256" key="4">
    <source>
        <dbReference type="ARBA" id="ARBA00023136"/>
    </source>
</evidence>
<proteinExistence type="predicted"/>
<accession>A0ABD7CI90</accession>
<evidence type="ECO:0000256" key="5">
    <source>
        <dbReference type="SAM" id="Phobius"/>
    </source>
</evidence>
<sequence length="135" mass="15189">MNKEDIFNTIIAGVATLFTYIFGAWDTPLVVLISFMVIDYSTGMISSAINKQLNSKVGFKGILRKCTILLVLIMGVLLDRLLNDGTWVFRTLIAYFYIANEGLSIIENIGKCGVEYPKAMQNALEQLKETKEQRK</sequence>
<comment type="subcellular location">
    <subcellularLocation>
        <location evidence="1">Membrane</location>
        <topology evidence="1">Multi-pass membrane protein</topology>
    </subcellularLocation>
</comment>
<gene>
    <name evidence="6" type="ORF">JQS73_15570</name>
</gene>
<dbReference type="GO" id="GO:0016020">
    <property type="term" value="C:membrane"/>
    <property type="evidence" value="ECO:0007669"/>
    <property type="project" value="UniProtKB-SubCell"/>
</dbReference>
<feature type="transmembrane region" description="Helical" evidence="5">
    <location>
        <begin position="62"/>
        <end position="82"/>
    </location>
</feature>
<evidence type="ECO:0000313" key="6">
    <source>
        <dbReference type="EMBL" id="QRI52835.1"/>
    </source>
</evidence>